<dbReference type="InterPro" id="IPR001406">
    <property type="entry name" value="PsdUridine_synth_TruA"/>
</dbReference>
<dbReference type="InterPro" id="IPR020103">
    <property type="entry name" value="PsdUridine_synth_cat_dom_sf"/>
</dbReference>
<evidence type="ECO:0000256" key="1">
    <source>
        <dbReference type="ARBA" id="ARBA00009375"/>
    </source>
</evidence>
<reference evidence="6" key="1">
    <citation type="journal article" date="2017" name="Front. Cell. Infect. Microbiol.">
        <title>The Distinct Transcriptional Response of the Midgut of Amblyomma sculptum and Amblyomma aureolatum Ticks to Rickettsia rickettsii Correlates to Their Differences in Susceptibility to Infection.</title>
        <authorList>
            <person name="Martins L.A."/>
            <person name="Galletti M.F.B.M."/>
            <person name="Ribeiro J.M."/>
            <person name="Fujita A."/>
            <person name="Costa F.B."/>
            <person name="Labruna M.B."/>
            <person name="Daffre S."/>
            <person name="Fogaca A.C."/>
        </authorList>
    </citation>
    <scope>NUCLEOTIDE SEQUENCE</scope>
</reference>
<evidence type="ECO:0000259" key="5">
    <source>
        <dbReference type="Pfam" id="PF01416"/>
    </source>
</evidence>
<dbReference type="EC" id="5.4.99.12" evidence="4"/>
<dbReference type="SUPFAM" id="SSF55120">
    <property type="entry name" value="Pseudouridine synthase"/>
    <property type="match status" value="1"/>
</dbReference>
<dbReference type="GO" id="GO:0003723">
    <property type="term" value="F:RNA binding"/>
    <property type="evidence" value="ECO:0007669"/>
    <property type="project" value="InterPro"/>
</dbReference>
<dbReference type="InterPro" id="IPR020095">
    <property type="entry name" value="PsdUridine_synth_TruA_C"/>
</dbReference>
<dbReference type="GO" id="GO:0031119">
    <property type="term" value="P:tRNA pseudouridine synthesis"/>
    <property type="evidence" value="ECO:0007669"/>
    <property type="project" value="TreeGrafter"/>
</dbReference>
<keyword evidence="2 4" id="KW-0819">tRNA processing</keyword>
<evidence type="ECO:0000256" key="3">
    <source>
        <dbReference type="ARBA" id="ARBA00023235"/>
    </source>
</evidence>
<dbReference type="PANTHER" id="PTHR11142:SF0">
    <property type="entry name" value="TRNA PSEUDOURIDINE SYNTHASE-LIKE 1"/>
    <property type="match status" value="1"/>
</dbReference>
<proteinExistence type="evidence at transcript level"/>
<evidence type="ECO:0000256" key="2">
    <source>
        <dbReference type="ARBA" id="ARBA00022694"/>
    </source>
</evidence>
<evidence type="ECO:0000313" key="6">
    <source>
        <dbReference type="EMBL" id="JAT95268.1"/>
    </source>
</evidence>
<keyword evidence="3 4" id="KW-0413">Isomerase</keyword>
<dbReference type="Gene3D" id="3.30.70.580">
    <property type="entry name" value="Pseudouridine synthase I, catalytic domain, N-terminal subdomain"/>
    <property type="match status" value="1"/>
</dbReference>
<dbReference type="Gene3D" id="3.30.70.660">
    <property type="entry name" value="Pseudouridine synthase I, catalytic domain, C-terminal subdomain"/>
    <property type="match status" value="1"/>
</dbReference>
<dbReference type="GO" id="GO:0160147">
    <property type="term" value="F:tRNA pseudouridine(38-40) synthase activity"/>
    <property type="evidence" value="ECO:0007669"/>
    <property type="project" value="UniProtKB-EC"/>
</dbReference>
<dbReference type="PANTHER" id="PTHR11142">
    <property type="entry name" value="PSEUDOURIDYLATE SYNTHASE"/>
    <property type="match status" value="1"/>
</dbReference>
<dbReference type="InterPro" id="IPR020097">
    <property type="entry name" value="PsdUridine_synth_TruA_a/b_dom"/>
</dbReference>
<dbReference type="HAMAP" id="MF_00171">
    <property type="entry name" value="TruA"/>
    <property type="match status" value="1"/>
</dbReference>
<evidence type="ECO:0000256" key="4">
    <source>
        <dbReference type="RuleBase" id="RU003792"/>
    </source>
</evidence>
<accession>A0A1E1X7T7</accession>
<dbReference type="Pfam" id="PF01416">
    <property type="entry name" value="PseudoU_synth_1"/>
    <property type="match status" value="1"/>
</dbReference>
<comment type="catalytic activity">
    <reaction evidence="4">
        <text>uridine(38/39/40) in tRNA = pseudouridine(38/39/40) in tRNA</text>
        <dbReference type="Rhea" id="RHEA:22376"/>
        <dbReference type="Rhea" id="RHEA-COMP:10085"/>
        <dbReference type="Rhea" id="RHEA-COMP:10087"/>
        <dbReference type="ChEBI" id="CHEBI:65314"/>
        <dbReference type="ChEBI" id="CHEBI:65315"/>
        <dbReference type="EC" id="5.4.99.12"/>
    </reaction>
</comment>
<name>A0A1E1X7T7_9ACAR</name>
<dbReference type="InterPro" id="IPR020094">
    <property type="entry name" value="TruA/RsuA/RluB/E/F_N"/>
</dbReference>
<dbReference type="EMBL" id="GFAC01003920">
    <property type="protein sequence ID" value="JAT95268.1"/>
    <property type="molecule type" value="mRNA"/>
</dbReference>
<organism evidence="6">
    <name type="scientific">Amblyomma aureolatum</name>
    <dbReference type="NCBI Taxonomy" id="187763"/>
    <lineage>
        <taxon>Eukaryota</taxon>
        <taxon>Metazoa</taxon>
        <taxon>Ecdysozoa</taxon>
        <taxon>Arthropoda</taxon>
        <taxon>Chelicerata</taxon>
        <taxon>Arachnida</taxon>
        <taxon>Acari</taxon>
        <taxon>Parasitiformes</taxon>
        <taxon>Ixodida</taxon>
        <taxon>Ixodoidea</taxon>
        <taxon>Ixodidae</taxon>
        <taxon>Amblyomminae</taxon>
        <taxon>Amblyomma</taxon>
    </lineage>
</organism>
<protein>
    <recommendedName>
        <fullName evidence="4">tRNA pseudouridine synthase</fullName>
        <ecNumber evidence="4">5.4.99.12</ecNumber>
    </recommendedName>
</protein>
<feature type="domain" description="Pseudouridine synthase I TruA alpha/beta" evidence="5">
    <location>
        <begin position="174"/>
        <end position="298"/>
    </location>
</feature>
<dbReference type="AlphaFoldDB" id="A0A1E1X7T7"/>
<comment type="similarity">
    <text evidence="1 4">Belongs to the tRNA pseudouridine synthase TruA family.</text>
</comment>
<sequence length="336" mass="37916">MSSLRYLLRFSYLGTRYSGSQRQSSRPHAEHWTIQGAIEAALCQLGCLGDPVVVPGSRTDAGVHATENAAHVDLRPVNPCQSFRPELLAAGLNGLLSRHSHDILVRDVLQVPEWFHARHLAQWRSYRYRVAVLKEDALAKHARRGDSIRAFLPLAELNRCHIVPPLELDRAHEAMELLSGEHDFRSFKGASRTAEEEERSTVRDVTDFRLRPAARADDDPFYEELDLWEFHICSRSFLYRQVRRMVSMVLHAASAHTPAADSLALVRSLLANPAKENWPGGVRVVPACGLYLARVHYNPAHLIADAEMPEDVAEFYRTKPVPTQDEDYQSEEAVVS</sequence>